<dbReference type="AlphaFoldDB" id="A0ABD2MXX4"/>
<comment type="caution">
    <text evidence="1">The sequence shown here is derived from an EMBL/GenBank/DDBJ whole genome shotgun (WGS) entry which is preliminary data.</text>
</comment>
<dbReference type="Proteomes" id="UP001516400">
    <property type="component" value="Unassembled WGS sequence"/>
</dbReference>
<accession>A0ABD2MXX4</accession>
<evidence type="ECO:0000313" key="2">
    <source>
        <dbReference type="Proteomes" id="UP001516400"/>
    </source>
</evidence>
<sequence>MDVSNIETTHTSDFIELDDKRIVNQFIDAREKIWDRNNFIESYEDRVGEQTNSCKFDLPKIETGVTKECFHVKSEDFSFNVERKISVQELSIKHEPSEEVKLTMMELEKLKLKQIHLKEIIQQWYMNLLMEITGMKSQLLKIPWKSRKLKKM</sequence>
<keyword evidence="2" id="KW-1185">Reference proteome</keyword>
<dbReference type="EMBL" id="JABFTP020000042">
    <property type="protein sequence ID" value="KAL3271187.1"/>
    <property type="molecule type" value="Genomic_DNA"/>
</dbReference>
<organism evidence="1 2">
    <name type="scientific">Cryptolaemus montrouzieri</name>
    <dbReference type="NCBI Taxonomy" id="559131"/>
    <lineage>
        <taxon>Eukaryota</taxon>
        <taxon>Metazoa</taxon>
        <taxon>Ecdysozoa</taxon>
        <taxon>Arthropoda</taxon>
        <taxon>Hexapoda</taxon>
        <taxon>Insecta</taxon>
        <taxon>Pterygota</taxon>
        <taxon>Neoptera</taxon>
        <taxon>Endopterygota</taxon>
        <taxon>Coleoptera</taxon>
        <taxon>Polyphaga</taxon>
        <taxon>Cucujiformia</taxon>
        <taxon>Coccinelloidea</taxon>
        <taxon>Coccinellidae</taxon>
        <taxon>Scymninae</taxon>
        <taxon>Scymnini</taxon>
        <taxon>Cryptolaemus</taxon>
    </lineage>
</organism>
<evidence type="ECO:0000313" key="1">
    <source>
        <dbReference type="EMBL" id="KAL3271187.1"/>
    </source>
</evidence>
<reference evidence="1 2" key="1">
    <citation type="journal article" date="2021" name="BMC Biol.">
        <title>Horizontally acquired antibacterial genes associated with adaptive radiation of ladybird beetles.</title>
        <authorList>
            <person name="Li H.S."/>
            <person name="Tang X.F."/>
            <person name="Huang Y.H."/>
            <person name="Xu Z.Y."/>
            <person name="Chen M.L."/>
            <person name="Du X.Y."/>
            <person name="Qiu B.Y."/>
            <person name="Chen P.T."/>
            <person name="Zhang W."/>
            <person name="Slipinski A."/>
            <person name="Escalona H.E."/>
            <person name="Waterhouse R.M."/>
            <person name="Zwick A."/>
            <person name="Pang H."/>
        </authorList>
    </citation>
    <scope>NUCLEOTIDE SEQUENCE [LARGE SCALE GENOMIC DNA]</scope>
    <source>
        <strain evidence="1">SYSU2018</strain>
    </source>
</reference>
<gene>
    <name evidence="1" type="ORF">HHI36_021683</name>
</gene>
<proteinExistence type="predicted"/>
<name>A0ABD2MXX4_9CUCU</name>
<protein>
    <submittedName>
        <fullName evidence="1">Uncharacterized protein</fullName>
    </submittedName>
</protein>